<name>A0A8S4PSF0_OWEFU</name>
<feature type="domain" description="SOCS box" evidence="4">
    <location>
        <begin position="411"/>
        <end position="466"/>
    </location>
</feature>
<evidence type="ECO:0000256" key="2">
    <source>
        <dbReference type="ARBA" id="ARBA00023043"/>
    </source>
</evidence>
<feature type="repeat" description="ANK" evidence="3">
    <location>
        <begin position="90"/>
        <end position="122"/>
    </location>
</feature>
<accession>A0A8S4PSF0</accession>
<dbReference type="Pfam" id="PF07525">
    <property type="entry name" value="SOCS_box"/>
    <property type="match status" value="1"/>
</dbReference>
<protein>
    <recommendedName>
        <fullName evidence="4">SOCS box domain-containing protein</fullName>
    </recommendedName>
</protein>
<keyword evidence="1" id="KW-0677">Repeat</keyword>
<keyword evidence="2 3" id="KW-0040">ANK repeat</keyword>
<evidence type="ECO:0000256" key="1">
    <source>
        <dbReference type="ARBA" id="ARBA00022737"/>
    </source>
</evidence>
<dbReference type="PROSITE" id="PS50297">
    <property type="entry name" value="ANK_REP_REGION"/>
    <property type="match status" value="6"/>
</dbReference>
<dbReference type="CDD" id="cd03587">
    <property type="entry name" value="SOCS"/>
    <property type="match status" value="1"/>
</dbReference>
<evidence type="ECO:0000313" key="6">
    <source>
        <dbReference type="Proteomes" id="UP000749559"/>
    </source>
</evidence>
<dbReference type="SMART" id="SM00969">
    <property type="entry name" value="SOCS_box"/>
    <property type="match status" value="1"/>
</dbReference>
<feature type="repeat" description="ANK" evidence="3">
    <location>
        <begin position="156"/>
        <end position="188"/>
    </location>
</feature>
<dbReference type="SUPFAM" id="SSF48403">
    <property type="entry name" value="Ankyrin repeat"/>
    <property type="match status" value="1"/>
</dbReference>
<dbReference type="Proteomes" id="UP000749559">
    <property type="component" value="Unassembled WGS sequence"/>
</dbReference>
<keyword evidence="6" id="KW-1185">Reference proteome</keyword>
<dbReference type="InterPro" id="IPR001496">
    <property type="entry name" value="SOCS_box"/>
</dbReference>
<feature type="repeat" description="ANK" evidence="3">
    <location>
        <begin position="322"/>
        <end position="354"/>
    </location>
</feature>
<dbReference type="PROSITE" id="PS50225">
    <property type="entry name" value="SOCS"/>
    <property type="match status" value="1"/>
</dbReference>
<reference evidence="5" key="1">
    <citation type="submission" date="2022-03" db="EMBL/GenBank/DDBJ databases">
        <authorList>
            <person name="Martin C."/>
        </authorList>
    </citation>
    <scope>NUCLEOTIDE SEQUENCE</scope>
</reference>
<dbReference type="Gene3D" id="1.25.40.20">
    <property type="entry name" value="Ankyrin repeat-containing domain"/>
    <property type="match status" value="3"/>
</dbReference>
<dbReference type="EMBL" id="CAIIXF020000010">
    <property type="protein sequence ID" value="CAH1796258.1"/>
    <property type="molecule type" value="Genomic_DNA"/>
</dbReference>
<dbReference type="PANTHER" id="PTHR24198">
    <property type="entry name" value="ANKYRIN REPEAT AND PROTEIN KINASE DOMAIN-CONTAINING PROTEIN"/>
    <property type="match status" value="1"/>
</dbReference>
<gene>
    <name evidence="5" type="ORF">OFUS_LOCUS20688</name>
</gene>
<feature type="repeat" description="ANK" evidence="3">
    <location>
        <begin position="189"/>
        <end position="221"/>
    </location>
</feature>
<comment type="caution">
    <text evidence="5">The sequence shown here is derived from an EMBL/GenBank/DDBJ whole genome shotgun (WGS) entry which is preliminary data.</text>
</comment>
<organism evidence="5 6">
    <name type="scientific">Owenia fusiformis</name>
    <name type="common">Polychaete worm</name>
    <dbReference type="NCBI Taxonomy" id="6347"/>
    <lineage>
        <taxon>Eukaryota</taxon>
        <taxon>Metazoa</taxon>
        <taxon>Spiralia</taxon>
        <taxon>Lophotrochozoa</taxon>
        <taxon>Annelida</taxon>
        <taxon>Polychaeta</taxon>
        <taxon>Sedentaria</taxon>
        <taxon>Canalipalpata</taxon>
        <taxon>Sabellida</taxon>
        <taxon>Oweniida</taxon>
        <taxon>Oweniidae</taxon>
        <taxon>Owenia</taxon>
    </lineage>
</organism>
<dbReference type="AlphaFoldDB" id="A0A8S4PSF0"/>
<feature type="repeat" description="ANK" evidence="3">
    <location>
        <begin position="222"/>
        <end position="254"/>
    </location>
</feature>
<feature type="non-terminal residue" evidence="5">
    <location>
        <position position="470"/>
    </location>
</feature>
<dbReference type="PANTHER" id="PTHR24198:SF165">
    <property type="entry name" value="ANKYRIN REPEAT-CONTAINING PROTEIN-RELATED"/>
    <property type="match status" value="1"/>
</dbReference>
<feature type="repeat" description="ANK" evidence="3">
    <location>
        <begin position="289"/>
        <end position="321"/>
    </location>
</feature>
<evidence type="ECO:0000259" key="4">
    <source>
        <dbReference type="PROSITE" id="PS50225"/>
    </source>
</evidence>
<dbReference type="SMART" id="SM00253">
    <property type="entry name" value="SOCS"/>
    <property type="match status" value="1"/>
</dbReference>
<dbReference type="PROSITE" id="PS50088">
    <property type="entry name" value="ANK_REPEAT"/>
    <property type="match status" value="7"/>
</dbReference>
<dbReference type="InterPro" id="IPR002110">
    <property type="entry name" value="Ankyrin_rpt"/>
</dbReference>
<sequence>MAAKQQGDNCCRVMGEALTNQHRECMDRCWSITLTTKPPVDNLKNNTTISPEQHIDALSTYLPRTAKQGYYAGVRFLLSKGANVNSQDSNGGTALMKAAQSGYINILKLLLEHRASVNMVDMDGYTALIYATSFSHIGCIQALVAAGASIDIMNNYGWSALILAAINGDTDCIELFLANGAKPDLEDYSKLTALMHSATGGRAKSIKLLLEAGAQPNLKDSYGTTALICAAVNGHLDCLVLLLEAGALPNLQNYAKKTALMESSKNREIECTELLLKWGSLPDLQDKPDQRTALMYAVLRGHPVMAEALLQAGADPGITDRQGLTAFMHAAEKRHTDCVLLLLAHGSDANISDNSEKHCKAIHHALDRAFSIYDLELIQILIIAGCYINTAQFSIIVHKHFYDTPALTKDRLIQWLQNYQSVPRSLQHMCRIKIRQTVHPKYFKGNIEDLPLPEVMKDYIQFAELDDFET</sequence>
<evidence type="ECO:0000313" key="5">
    <source>
        <dbReference type="EMBL" id="CAH1796258.1"/>
    </source>
</evidence>
<dbReference type="OrthoDB" id="445896at2759"/>
<dbReference type="SUPFAM" id="SSF158235">
    <property type="entry name" value="SOCS box-like"/>
    <property type="match status" value="1"/>
</dbReference>
<dbReference type="GO" id="GO:0035556">
    <property type="term" value="P:intracellular signal transduction"/>
    <property type="evidence" value="ECO:0007669"/>
    <property type="project" value="InterPro"/>
</dbReference>
<dbReference type="Pfam" id="PF12796">
    <property type="entry name" value="Ank_2"/>
    <property type="match status" value="3"/>
</dbReference>
<proteinExistence type="predicted"/>
<dbReference type="SMART" id="SM00248">
    <property type="entry name" value="ANK"/>
    <property type="match status" value="10"/>
</dbReference>
<dbReference type="InterPro" id="IPR036036">
    <property type="entry name" value="SOCS_box-like_dom_sf"/>
</dbReference>
<dbReference type="InterPro" id="IPR036770">
    <property type="entry name" value="Ankyrin_rpt-contain_sf"/>
</dbReference>
<feature type="repeat" description="ANK" evidence="3">
    <location>
        <begin position="123"/>
        <end position="155"/>
    </location>
</feature>
<evidence type="ECO:0000256" key="3">
    <source>
        <dbReference type="PROSITE-ProRule" id="PRU00023"/>
    </source>
</evidence>
<dbReference type="Gene3D" id="1.10.750.20">
    <property type="entry name" value="SOCS box"/>
    <property type="match status" value="1"/>
</dbReference>